<keyword evidence="7" id="KW-1185">Reference proteome</keyword>
<keyword evidence="4" id="KW-0676">Redox-active center</keyword>
<dbReference type="Pfam" id="PF08534">
    <property type="entry name" value="Redoxin"/>
    <property type="match status" value="1"/>
</dbReference>
<evidence type="ECO:0000256" key="2">
    <source>
        <dbReference type="ARBA" id="ARBA00022748"/>
    </source>
</evidence>
<comment type="caution">
    <text evidence="6">The sequence shown here is derived from an EMBL/GenBank/DDBJ whole genome shotgun (WGS) entry which is preliminary data.</text>
</comment>
<accession>A0ABP8HAA8</accession>
<evidence type="ECO:0000313" key="6">
    <source>
        <dbReference type="EMBL" id="GAA4336339.1"/>
    </source>
</evidence>
<dbReference type="InterPro" id="IPR050553">
    <property type="entry name" value="Thioredoxin_ResA/DsbE_sf"/>
</dbReference>
<gene>
    <name evidence="6" type="ORF">GCM10023149_44970</name>
</gene>
<dbReference type="PROSITE" id="PS00194">
    <property type="entry name" value="THIOREDOXIN_1"/>
    <property type="match status" value="1"/>
</dbReference>
<organism evidence="6 7">
    <name type="scientific">Mucilaginibacter gynuensis</name>
    <dbReference type="NCBI Taxonomy" id="1302236"/>
    <lineage>
        <taxon>Bacteria</taxon>
        <taxon>Pseudomonadati</taxon>
        <taxon>Bacteroidota</taxon>
        <taxon>Sphingobacteriia</taxon>
        <taxon>Sphingobacteriales</taxon>
        <taxon>Sphingobacteriaceae</taxon>
        <taxon>Mucilaginibacter</taxon>
    </lineage>
</organism>
<dbReference type="PANTHER" id="PTHR42852">
    <property type="entry name" value="THIOL:DISULFIDE INTERCHANGE PROTEIN DSBE"/>
    <property type="match status" value="1"/>
</dbReference>
<dbReference type="PROSITE" id="PS51352">
    <property type="entry name" value="THIOREDOXIN_2"/>
    <property type="match status" value="1"/>
</dbReference>
<dbReference type="PANTHER" id="PTHR42852:SF6">
    <property type="entry name" value="THIOL:DISULFIDE INTERCHANGE PROTEIN DSBE"/>
    <property type="match status" value="1"/>
</dbReference>
<evidence type="ECO:0000256" key="4">
    <source>
        <dbReference type="ARBA" id="ARBA00023284"/>
    </source>
</evidence>
<dbReference type="Proteomes" id="UP001500582">
    <property type="component" value="Unassembled WGS sequence"/>
</dbReference>
<keyword evidence="2" id="KW-0201">Cytochrome c-type biogenesis</keyword>
<dbReference type="SUPFAM" id="SSF52833">
    <property type="entry name" value="Thioredoxin-like"/>
    <property type="match status" value="1"/>
</dbReference>
<name>A0ABP8HAA8_9SPHI</name>
<keyword evidence="3" id="KW-1015">Disulfide bond</keyword>
<evidence type="ECO:0000313" key="7">
    <source>
        <dbReference type="Proteomes" id="UP001500582"/>
    </source>
</evidence>
<protein>
    <recommendedName>
        <fullName evidence="5">Thioredoxin domain-containing protein</fullName>
    </recommendedName>
</protein>
<comment type="subcellular location">
    <subcellularLocation>
        <location evidence="1">Cell envelope</location>
    </subcellularLocation>
</comment>
<dbReference type="InterPro" id="IPR013766">
    <property type="entry name" value="Thioredoxin_domain"/>
</dbReference>
<evidence type="ECO:0000256" key="3">
    <source>
        <dbReference type="ARBA" id="ARBA00023157"/>
    </source>
</evidence>
<sequence>MISTKAGRLDTNLVAYDEQGKALRYYQYTKLLNSGQYTMSFEGPQTDKPVMHIKKLSVDEQNKMFNMIRESITSKSPGLKEGSPFDTKPLESIVPVNQLNGKVLLLLFWYANCPPCTEDFASINKILKQVHNPEDITILAITTDNEDIAAAKLKEKPVLYAKLISGARDITNAYKPEGFPAYVVVDKAGITRLGIIGSSPITMQLVGTAVRAALTQ</sequence>
<dbReference type="InterPro" id="IPR036249">
    <property type="entry name" value="Thioredoxin-like_sf"/>
</dbReference>
<evidence type="ECO:0000256" key="1">
    <source>
        <dbReference type="ARBA" id="ARBA00004196"/>
    </source>
</evidence>
<dbReference type="CDD" id="cd02966">
    <property type="entry name" value="TlpA_like_family"/>
    <property type="match status" value="1"/>
</dbReference>
<feature type="domain" description="Thioredoxin" evidence="5">
    <location>
        <begin position="70"/>
        <end position="215"/>
    </location>
</feature>
<dbReference type="Gene3D" id="3.40.30.10">
    <property type="entry name" value="Glutaredoxin"/>
    <property type="match status" value="1"/>
</dbReference>
<reference evidence="7" key="1">
    <citation type="journal article" date="2019" name="Int. J. Syst. Evol. Microbiol.">
        <title>The Global Catalogue of Microorganisms (GCM) 10K type strain sequencing project: providing services to taxonomists for standard genome sequencing and annotation.</title>
        <authorList>
            <consortium name="The Broad Institute Genomics Platform"/>
            <consortium name="The Broad Institute Genome Sequencing Center for Infectious Disease"/>
            <person name="Wu L."/>
            <person name="Ma J."/>
        </authorList>
    </citation>
    <scope>NUCLEOTIDE SEQUENCE [LARGE SCALE GENOMIC DNA]</scope>
    <source>
        <strain evidence="7">JCM 17705</strain>
    </source>
</reference>
<dbReference type="InterPro" id="IPR013740">
    <property type="entry name" value="Redoxin"/>
</dbReference>
<evidence type="ECO:0000259" key="5">
    <source>
        <dbReference type="PROSITE" id="PS51352"/>
    </source>
</evidence>
<proteinExistence type="predicted"/>
<dbReference type="EMBL" id="BAABFT010000017">
    <property type="protein sequence ID" value="GAA4336339.1"/>
    <property type="molecule type" value="Genomic_DNA"/>
</dbReference>
<dbReference type="InterPro" id="IPR017937">
    <property type="entry name" value="Thioredoxin_CS"/>
</dbReference>